<dbReference type="CDD" id="cd06257">
    <property type="entry name" value="DnaJ"/>
    <property type="match status" value="1"/>
</dbReference>
<evidence type="ECO:0000313" key="4">
    <source>
        <dbReference type="Proteomes" id="UP001632038"/>
    </source>
</evidence>
<dbReference type="InterPro" id="IPR024593">
    <property type="entry name" value="DUF3444"/>
</dbReference>
<dbReference type="AlphaFoldDB" id="A0ABD3D0P2"/>
<proteinExistence type="predicted"/>
<dbReference type="SMART" id="SM00271">
    <property type="entry name" value="DnaJ"/>
    <property type="match status" value="1"/>
</dbReference>
<dbReference type="PRINTS" id="PR00625">
    <property type="entry name" value="JDOMAIN"/>
</dbReference>
<dbReference type="PANTHER" id="PTHR45089">
    <property type="entry name" value="DNAJ HEAT SHOCK AMINO-TERMINAL DOMAIN PROTEIN-RELATED"/>
    <property type="match status" value="1"/>
</dbReference>
<dbReference type="Pfam" id="PF00226">
    <property type="entry name" value="DnaJ"/>
    <property type="match status" value="1"/>
</dbReference>
<sequence length="445" mass="50365">MALCRIKRARRAKDLAVEKMERKDFSTAKQLAMIAKKLNPDLEDIAQIILICDVHCSCSDKKEADEDWYKILGLDPMADEASVKRHYNKMALSLHPDKNQFPGSVDAFGLICRAKAVLVDNEERRLYDSRRRAKVLEKTRNCFGGFSGFVNDDKPGFSKFQNSGFEGFGNGPGPVDRGSSSAVKPGKHKLLGHERNKKAFLRFSDMKNLEYSDSELNDFEEGRAKMGFGPGQIWAVYDTLDAMPRFYALINNVTFSDEFKVNITWLEPCPENAKEKKWLCNGFPASCGKFRLGESENINDHAIFSHLVNSKKGISLYEVYPRKGETWAIFKNWKMNWCLDSDRCSNMREFEFEFVEILSDYSCDCGVSVAFLGKIKGFSTLFGLINGGEEIVIPVKGKFRFSHRVLSFQMTSPNGNSRFFELDPASLPANLNTFSEISTISGIFN</sequence>
<reference evidence="4" key="1">
    <citation type="journal article" date="2024" name="IScience">
        <title>Strigolactones Initiate the Formation of Haustorium-like Structures in Castilleja.</title>
        <authorList>
            <person name="Buerger M."/>
            <person name="Peterson D."/>
            <person name="Chory J."/>
        </authorList>
    </citation>
    <scope>NUCLEOTIDE SEQUENCE [LARGE SCALE GENOMIC DNA]</scope>
</reference>
<dbReference type="InterPro" id="IPR001623">
    <property type="entry name" value="DnaJ_domain"/>
</dbReference>
<feature type="region of interest" description="Disordered" evidence="1">
    <location>
        <begin position="168"/>
        <end position="188"/>
    </location>
</feature>
<dbReference type="EMBL" id="JAVIJP010000028">
    <property type="protein sequence ID" value="KAL3634616.1"/>
    <property type="molecule type" value="Genomic_DNA"/>
</dbReference>
<name>A0ABD3D0P2_9LAMI</name>
<protein>
    <recommendedName>
        <fullName evidence="2">J domain-containing protein</fullName>
    </recommendedName>
</protein>
<keyword evidence="4" id="KW-1185">Reference proteome</keyword>
<dbReference type="PROSITE" id="PS50076">
    <property type="entry name" value="DNAJ_2"/>
    <property type="match status" value="1"/>
</dbReference>
<dbReference type="SUPFAM" id="SSF46565">
    <property type="entry name" value="Chaperone J-domain"/>
    <property type="match status" value="1"/>
</dbReference>
<comment type="caution">
    <text evidence="3">The sequence shown here is derived from an EMBL/GenBank/DDBJ whole genome shotgun (WGS) entry which is preliminary data.</text>
</comment>
<dbReference type="PANTHER" id="PTHR45089:SF24">
    <property type="entry name" value="DNAJ HEAT SHOCK N-TERMINAL DOMAIN-CONTAINING PROTEIN"/>
    <property type="match status" value="1"/>
</dbReference>
<organism evidence="3 4">
    <name type="scientific">Castilleja foliolosa</name>
    <dbReference type="NCBI Taxonomy" id="1961234"/>
    <lineage>
        <taxon>Eukaryota</taxon>
        <taxon>Viridiplantae</taxon>
        <taxon>Streptophyta</taxon>
        <taxon>Embryophyta</taxon>
        <taxon>Tracheophyta</taxon>
        <taxon>Spermatophyta</taxon>
        <taxon>Magnoliopsida</taxon>
        <taxon>eudicotyledons</taxon>
        <taxon>Gunneridae</taxon>
        <taxon>Pentapetalae</taxon>
        <taxon>asterids</taxon>
        <taxon>lamiids</taxon>
        <taxon>Lamiales</taxon>
        <taxon>Orobanchaceae</taxon>
        <taxon>Pedicularideae</taxon>
        <taxon>Castillejinae</taxon>
        <taxon>Castilleja</taxon>
    </lineage>
</organism>
<evidence type="ECO:0000256" key="1">
    <source>
        <dbReference type="SAM" id="MobiDB-lite"/>
    </source>
</evidence>
<dbReference type="Proteomes" id="UP001632038">
    <property type="component" value="Unassembled WGS sequence"/>
</dbReference>
<accession>A0ABD3D0P2</accession>
<gene>
    <name evidence="3" type="ORF">CASFOL_021670</name>
</gene>
<feature type="domain" description="J" evidence="2">
    <location>
        <begin position="67"/>
        <end position="131"/>
    </location>
</feature>
<dbReference type="Pfam" id="PF11926">
    <property type="entry name" value="DUF3444"/>
    <property type="match status" value="1"/>
</dbReference>
<evidence type="ECO:0000313" key="3">
    <source>
        <dbReference type="EMBL" id="KAL3634616.1"/>
    </source>
</evidence>
<dbReference type="InterPro" id="IPR036869">
    <property type="entry name" value="J_dom_sf"/>
</dbReference>
<dbReference type="Gene3D" id="1.10.287.110">
    <property type="entry name" value="DnaJ domain"/>
    <property type="match status" value="1"/>
</dbReference>
<evidence type="ECO:0000259" key="2">
    <source>
        <dbReference type="PROSITE" id="PS50076"/>
    </source>
</evidence>